<dbReference type="Proteomes" id="UP000464374">
    <property type="component" value="Chromosome"/>
</dbReference>
<gene>
    <name evidence="1" type="ORF">GWP43_09355</name>
</gene>
<dbReference type="KEGG" id="trz:GWP43_09355"/>
<name>A0A6P1Y1C8_9SPIR</name>
<protein>
    <submittedName>
        <fullName evidence="1">Uncharacterized protein</fullName>
    </submittedName>
</protein>
<accession>A0A6P1Y1C8</accession>
<dbReference type="EMBL" id="CP048020">
    <property type="protein sequence ID" value="QHX43608.1"/>
    <property type="molecule type" value="Genomic_DNA"/>
</dbReference>
<organism evidence="1 2">
    <name type="scientific">Treponema vincentii</name>
    <dbReference type="NCBI Taxonomy" id="69710"/>
    <lineage>
        <taxon>Bacteria</taxon>
        <taxon>Pseudomonadati</taxon>
        <taxon>Spirochaetota</taxon>
        <taxon>Spirochaetia</taxon>
        <taxon>Spirochaetales</taxon>
        <taxon>Treponemataceae</taxon>
        <taxon>Treponema</taxon>
    </lineage>
</organism>
<dbReference type="AlphaFoldDB" id="A0A6P1Y1C8"/>
<sequence>MNNEIISSAARNGVKRFLKDTYGCEFSETHYNGLDNKKFGDYCYESGNLKINVDYKYSEDPNLSKVISLELTDYKDETWLINDNINLLVFETTSQIVILSHEKMKRLAKTCLIADYGNGKGFFDTSTHIGRNKHFIVLSKAHFENVEPLQLSCETMNSIRDFVECHSPRGACVASVKIALLERENLIEGRYAKRRKV</sequence>
<evidence type="ECO:0000313" key="2">
    <source>
        <dbReference type="Proteomes" id="UP000464374"/>
    </source>
</evidence>
<evidence type="ECO:0000313" key="1">
    <source>
        <dbReference type="EMBL" id="QHX43608.1"/>
    </source>
</evidence>
<proteinExistence type="predicted"/>
<reference evidence="1 2" key="1">
    <citation type="submission" date="2020-01" db="EMBL/GenBank/DDBJ databases">
        <title>Complete genome sequence of a human oral phylogroup 1 Treponema sp. strain ATCC 700766, originally isolated from periodontitis dental plaque.</title>
        <authorList>
            <person name="Chan Y."/>
            <person name="Huo Y.-B."/>
            <person name="Yu X.-L."/>
            <person name="Zeng H."/>
            <person name="Leung W.-K."/>
            <person name="Watt R.M."/>
        </authorList>
    </citation>
    <scope>NUCLEOTIDE SEQUENCE [LARGE SCALE GENOMIC DNA]</scope>
    <source>
        <strain evidence="1 2">OMZ 804</strain>
    </source>
</reference>
<dbReference type="RefSeq" id="WP_162663923.1">
    <property type="nucleotide sequence ID" value="NZ_CP048020.1"/>
</dbReference>